<proteinExistence type="predicted"/>
<evidence type="ECO:0000313" key="1">
    <source>
        <dbReference type="EMBL" id="OIQ70284.1"/>
    </source>
</evidence>
<protein>
    <submittedName>
        <fullName evidence="1">Uncharacterized protein</fullName>
    </submittedName>
</protein>
<gene>
    <name evidence="1" type="ORF">GALL_481050</name>
</gene>
<accession>A0A1J5PRS1</accession>
<sequence>MRIHSPFPAAHPASEYHIDALAGSHRLRWPVSDRGANQTVVLGDSE</sequence>
<comment type="caution">
    <text evidence="1">The sequence shown here is derived from an EMBL/GenBank/DDBJ whole genome shotgun (WGS) entry which is preliminary data.</text>
</comment>
<reference evidence="1" key="1">
    <citation type="submission" date="2016-10" db="EMBL/GenBank/DDBJ databases">
        <title>Sequence of Gallionella enrichment culture.</title>
        <authorList>
            <person name="Poehlein A."/>
            <person name="Muehling M."/>
            <person name="Daniel R."/>
        </authorList>
    </citation>
    <scope>NUCLEOTIDE SEQUENCE</scope>
</reference>
<name>A0A1J5PRS1_9ZZZZ</name>
<organism evidence="1">
    <name type="scientific">mine drainage metagenome</name>
    <dbReference type="NCBI Taxonomy" id="410659"/>
    <lineage>
        <taxon>unclassified sequences</taxon>
        <taxon>metagenomes</taxon>
        <taxon>ecological metagenomes</taxon>
    </lineage>
</organism>
<dbReference type="EMBL" id="MLJW01004276">
    <property type="protein sequence ID" value="OIQ70284.1"/>
    <property type="molecule type" value="Genomic_DNA"/>
</dbReference>
<dbReference type="AlphaFoldDB" id="A0A1J5PRS1"/>